<reference evidence="1" key="1">
    <citation type="submission" date="2014-09" db="EMBL/GenBank/DDBJ databases">
        <authorList>
            <person name="Magalhaes I.L.F."/>
            <person name="Oliveira U."/>
            <person name="Santos F.R."/>
            <person name="Vidigal T.H.D.A."/>
            <person name="Brescovit A.D."/>
            <person name="Santos A.J."/>
        </authorList>
    </citation>
    <scope>NUCLEOTIDE SEQUENCE</scope>
    <source>
        <tissue evidence="1">Shoot tissue taken approximately 20 cm above the soil surface</tissue>
    </source>
</reference>
<protein>
    <submittedName>
        <fullName evidence="1">Uncharacterized protein</fullName>
    </submittedName>
</protein>
<dbReference type="AlphaFoldDB" id="A0A0A9EYY2"/>
<proteinExistence type="predicted"/>
<evidence type="ECO:0000313" key="1">
    <source>
        <dbReference type="EMBL" id="JAE05302.1"/>
    </source>
</evidence>
<sequence length="66" mass="7298">MCSYKACPRTVTAPQCYKSASQINIEQSLYGTNAEGRLQFDLDFCAPKIFSSDRNTETTSLPNGNN</sequence>
<dbReference type="EMBL" id="GBRH01192594">
    <property type="protein sequence ID" value="JAE05302.1"/>
    <property type="molecule type" value="Transcribed_RNA"/>
</dbReference>
<name>A0A0A9EYY2_ARUDO</name>
<accession>A0A0A9EYY2</accession>
<reference evidence="1" key="2">
    <citation type="journal article" date="2015" name="Data Brief">
        <title>Shoot transcriptome of the giant reed, Arundo donax.</title>
        <authorList>
            <person name="Barrero R.A."/>
            <person name="Guerrero F.D."/>
            <person name="Moolhuijzen P."/>
            <person name="Goolsby J.A."/>
            <person name="Tidwell J."/>
            <person name="Bellgard S.E."/>
            <person name="Bellgard M.I."/>
        </authorList>
    </citation>
    <scope>NUCLEOTIDE SEQUENCE</scope>
    <source>
        <tissue evidence="1">Shoot tissue taken approximately 20 cm above the soil surface</tissue>
    </source>
</reference>
<organism evidence="1">
    <name type="scientific">Arundo donax</name>
    <name type="common">Giant reed</name>
    <name type="synonym">Donax arundinaceus</name>
    <dbReference type="NCBI Taxonomy" id="35708"/>
    <lineage>
        <taxon>Eukaryota</taxon>
        <taxon>Viridiplantae</taxon>
        <taxon>Streptophyta</taxon>
        <taxon>Embryophyta</taxon>
        <taxon>Tracheophyta</taxon>
        <taxon>Spermatophyta</taxon>
        <taxon>Magnoliopsida</taxon>
        <taxon>Liliopsida</taxon>
        <taxon>Poales</taxon>
        <taxon>Poaceae</taxon>
        <taxon>PACMAD clade</taxon>
        <taxon>Arundinoideae</taxon>
        <taxon>Arundineae</taxon>
        <taxon>Arundo</taxon>
    </lineage>
</organism>